<dbReference type="KEGG" id="yel:LC20_03297"/>
<dbReference type="Proteomes" id="UP000230961">
    <property type="component" value="Chromosome"/>
</dbReference>
<organism evidence="1 2">
    <name type="scientific">Yersinia enterocolitica LC20</name>
    <dbReference type="NCBI Taxonomy" id="1443113"/>
    <lineage>
        <taxon>Bacteria</taxon>
        <taxon>Pseudomonadati</taxon>
        <taxon>Pseudomonadota</taxon>
        <taxon>Gammaproteobacteria</taxon>
        <taxon>Enterobacterales</taxon>
        <taxon>Yersiniaceae</taxon>
        <taxon>Yersinia</taxon>
    </lineage>
</organism>
<name>A0A7U4GG77_YEREN</name>
<protein>
    <submittedName>
        <fullName evidence="1">Uncharacterized protein</fullName>
    </submittedName>
</protein>
<sequence>MQKTILRISADSILIANAAKIPALVEIGASPDAIMGTVSDLIDSGIVDVRDLISLTLEQIKKCDAESLLHVLPNDKLIELTDCYYQIKNN</sequence>
<proteinExistence type="predicted"/>
<reference evidence="1 2" key="1">
    <citation type="submission" date="2017-11" db="EMBL/GenBank/DDBJ databases">
        <title>The complete genome sequence and comparative genome analysis of Yersinia enterocolitica strain LC20.</title>
        <authorList>
            <person name="Shi G."/>
            <person name="Su M."/>
            <person name="Liang J."/>
            <person name="Gu W."/>
            <person name="Xiao Y."/>
            <person name="Zhang Z."/>
            <person name="Qiu H."/>
            <person name="Duan R."/>
            <person name="Zhang Z."/>
            <person name="Li Y."/>
            <person name="Zhang X."/>
            <person name="Ling Y."/>
            <person name="Song L."/>
            <person name="Chen M."/>
            <person name="Zhao Y."/>
            <person name="Wu J."/>
            <person name="Jing H."/>
            <person name="Xiao J."/>
            <person name="Wang X."/>
        </authorList>
    </citation>
    <scope>NUCLEOTIDE SEQUENCE [LARGE SCALE GENOMIC DNA]</scope>
    <source>
        <strain evidence="1 2">LC20</strain>
    </source>
</reference>
<accession>A0A7U4GG77</accession>
<gene>
    <name evidence="1" type="ORF">LC20_03297</name>
</gene>
<evidence type="ECO:0000313" key="1">
    <source>
        <dbReference type="EMBL" id="AHM74550.1"/>
    </source>
</evidence>
<dbReference type="AlphaFoldDB" id="A0A7U4GG77"/>
<dbReference type="EMBL" id="CP007448">
    <property type="protein sequence ID" value="AHM74550.1"/>
    <property type="molecule type" value="Genomic_DNA"/>
</dbReference>
<evidence type="ECO:0000313" key="2">
    <source>
        <dbReference type="Proteomes" id="UP000230961"/>
    </source>
</evidence>